<evidence type="ECO:0000313" key="2">
    <source>
        <dbReference type="Proteomes" id="UP001310692"/>
    </source>
</evidence>
<protein>
    <submittedName>
        <fullName evidence="1">Uncharacterized protein</fullName>
    </submittedName>
</protein>
<gene>
    <name evidence="1" type="ORF">V0U35_11505</name>
</gene>
<dbReference type="RefSeq" id="WP_330196864.1">
    <property type="nucleotide sequence ID" value="NZ_JAZDRO010000005.1"/>
</dbReference>
<dbReference type="Proteomes" id="UP001310692">
    <property type="component" value="Unassembled WGS sequence"/>
</dbReference>
<organism evidence="1 2">
    <name type="scientific">Hyphobacterium marinum</name>
    <dbReference type="NCBI Taxonomy" id="3116574"/>
    <lineage>
        <taxon>Bacteria</taxon>
        <taxon>Pseudomonadati</taxon>
        <taxon>Pseudomonadota</taxon>
        <taxon>Alphaproteobacteria</taxon>
        <taxon>Maricaulales</taxon>
        <taxon>Maricaulaceae</taxon>
        <taxon>Hyphobacterium</taxon>
    </lineage>
</organism>
<accession>A0ABU7M0G9</accession>
<keyword evidence="2" id="KW-1185">Reference proteome</keyword>
<comment type="caution">
    <text evidence="1">The sequence shown here is derived from an EMBL/GenBank/DDBJ whole genome shotgun (WGS) entry which is preliminary data.</text>
</comment>
<evidence type="ECO:0000313" key="1">
    <source>
        <dbReference type="EMBL" id="MEE2567303.1"/>
    </source>
</evidence>
<proteinExistence type="predicted"/>
<name>A0ABU7M0G9_9PROT</name>
<sequence length="138" mass="14600">MDAQVFKQLIDAYGADPARWPDDRRDAALAWQADNHAQAEVWIREAAVLDQLLSEVTAPTPSELLQARILAKVPRPVFDNWRSAAAAAAITLIVGLAGGYAGGGLILSPDLSADEDAYYAEAFGGLSADWDFAAGDGA</sequence>
<reference evidence="1 2" key="1">
    <citation type="submission" date="2024-01" db="EMBL/GenBank/DDBJ databases">
        <title>Hyphobacterium bacterium isolated from marine sediment.</title>
        <authorList>
            <person name="Zhao S."/>
        </authorList>
    </citation>
    <scope>NUCLEOTIDE SEQUENCE [LARGE SCALE GENOMIC DNA]</scope>
    <source>
        <strain evidence="1 2">Y60-23</strain>
    </source>
</reference>
<dbReference type="EMBL" id="JAZDRO010000005">
    <property type="protein sequence ID" value="MEE2567303.1"/>
    <property type="molecule type" value="Genomic_DNA"/>
</dbReference>